<feature type="region of interest" description="Disordered" evidence="2">
    <location>
        <begin position="54"/>
        <end position="74"/>
    </location>
</feature>
<dbReference type="EMBL" id="JAGHQM010002540">
    <property type="protein sequence ID" value="KAH0548558.1"/>
    <property type="molecule type" value="Genomic_DNA"/>
</dbReference>
<evidence type="ECO:0000256" key="1">
    <source>
        <dbReference type="SAM" id="Coils"/>
    </source>
</evidence>
<name>A0A9P8I5I8_9PEZI</name>
<dbReference type="Proteomes" id="UP000750711">
    <property type="component" value="Unassembled WGS sequence"/>
</dbReference>
<sequence length="106" mass="12170">MSSGKTPERTITGKRLRELQEKEGKLAELQRQYDMELEFVKLIRTGMSEKQIRQLSSGGSCARRDRQAGGTPLMEDEMRSVEVVVENIRRQMSQVKAEIEQLRSLS</sequence>
<dbReference type="AlphaFoldDB" id="A0A9P8I5I8"/>
<keyword evidence="1" id="KW-0175">Coiled coil</keyword>
<evidence type="ECO:0000256" key="2">
    <source>
        <dbReference type="SAM" id="MobiDB-lite"/>
    </source>
</evidence>
<feature type="coiled-coil region" evidence="1">
    <location>
        <begin position="78"/>
        <end position="105"/>
    </location>
</feature>
<organism evidence="3 4">
    <name type="scientific">Trichoglossum hirsutum</name>
    <dbReference type="NCBI Taxonomy" id="265104"/>
    <lineage>
        <taxon>Eukaryota</taxon>
        <taxon>Fungi</taxon>
        <taxon>Dikarya</taxon>
        <taxon>Ascomycota</taxon>
        <taxon>Pezizomycotina</taxon>
        <taxon>Geoglossomycetes</taxon>
        <taxon>Geoglossales</taxon>
        <taxon>Geoglossaceae</taxon>
        <taxon>Trichoglossum</taxon>
    </lineage>
</organism>
<comment type="caution">
    <text evidence="3">The sequence shown here is derived from an EMBL/GenBank/DDBJ whole genome shotgun (WGS) entry which is preliminary data.</text>
</comment>
<gene>
    <name evidence="3" type="ORF">GP486_007898</name>
</gene>
<evidence type="ECO:0000313" key="4">
    <source>
        <dbReference type="Proteomes" id="UP000750711"/>
    </source>
</evidence>
<keyword evidence="4" id="KW-1185">Reference proteome</keyword>
<protein>
    <submittedName>
        <fullName evidence="3">Uncharacterized protein</fullName>
    </submittedName>
</protein>
<evidence type="ECO:0000313" key="3">
    <source>
        <dbReference type="EMBL" id="KAH0548558.1"/>
    </source>
</evidence>
<accession>A0A9P8I5I8</accession>
<proteinExistence type="predicted"/>
<reference evidence="3" key="1">
    <citation type="submission" date="2021-03" db="EMBL/GenBank/DDBJ databases">
        <title>Comparative genomics and phylogenomic investigation of the class Geoglossomycetes provide insights into ecological specialization and systematics.</title>
        <authorList>
            <person name="Melie T."/>
            <person name="Pirro S."/>
            <person name="Miller A.N."/>
            <person name="Quandt A."/>
        </authorList>
    </citation>
    <scope>NUCLEOTIDE SEQUENCE</scope>
    <source>
        <strain evidence="3">CAQ_001_2017</strain>
    </source>
</reference>